<proteinExistence type="predicted"/>
<keyword evidence="2" id="KW-1185">Reference proteome</keyword>
<gene>
    <name evidence="1" type="ORF">K7J14_14935</name>
</gene>
<dbReference type="AlphaFoldDB" id="A0AAE3JJ45"/>
<protein>
    <recommendedName>
        <fullName evidence="3">Aspartyl protease</fullName>
    </recommendedName>
</protein>
<accession>A0AAE3JJ45</accession>
<name>A0AAE3JJ45_9SPIR</name>
<organism evidence="1 2">
    <name type="scientific">Teretinema zuelzerae</name>
    <dbReference type="NCBI Taxonomy" id="156"/>
    <lineage>
        <taxon>Bacteria</taxon>
        <taxon>Pseudomonadati</taxon>
        <taxon>Spirochaetota</taxon>
        <taxon>Spirochaetia</taxon>
        <taxon>Spirochaetales</taxon>
        <taxon>Treponemataceae</taxon>
        <taxon>Teretinema</taxon>
    </lineage>
</organism>
<evidence type="ECO:0008006" key="3">
    <source>
        <dbReference type="Google" id="ProtNLM"/>
    </source>
</evidence>
<sequence>MKNKTLFIIVILLFFQTYNIISQEQNKNSVDDDHKDKCILPFSFGDTPETCHLPIFVVKINGESFKFSIDTGGLENIIFESGLEKFHVSYQENIPTKNSIINFLVSLLNIKTNTYVNCSVELFQIENLAIQNLDLKYSSLNYPIPGIDAILCLAAFKNTRSVIIDYKNKVFVFNDSIYERNEFPLYTEHNRYYIKGIIEDNQVNCLLDNGAANVLVFDKKYFPKQYTKEVVNISTLNGISYYSVDKAKHLDLQLNQNQAYRGECFFVDNTFNNNNRINSLFRYDAFLGKPFFDKYVVFIDLYRMKCMLKSN</sequence>
<evidence type="ECO:0000313" key="2">
    <source>
        <dbReference type="Proteomes" id="UP001198163"/>
    </source>
</evidence>
<evidence type="ECO:0000313" key="1">
    <source>
        <dbReference type="EMBL" id="MCD1655992.1"/>
    </source>
</evidence>
<dbReference type="RefSeq" id="WP_230758221.1">
    <property type="nucleotide sequence ID" value="NZ_JAINWA010000003.1"/>
</dbReference>
<dbReference type="InterPro" id="IPR021109">
    <property type="entry name" value="Peptidase_aspartic_dom_sf"/>
</dbReference>
<comment type="caution">
    <text evidence="1">The sequence shown here is derived from an EMBL/GenBank/DDBJ whole genome shotgun (WGS) entry which is preliminary data.</text>
</comment>
<dbReference type="EMBL" id="JAINWA010000003">
    <property type="protein sequence ID" value="MCD1655992.1"/>
    <property type="molecule type" value="Genomic_DNA"/>
</dbReference>
<reference evidence="1" key="1">
    <citation type="submission" date="2021-08" db="EMBL/GenBank/DDBJ databases">
        <title>Comparative analyses of Brucepasteria parasyntrophica and Teretinema zuelzerae.</title>
        <authorList>
            <person name="Song Y."/>
            <person name="Brune A."/>
        </authorList>
    </citation>
    <scope>NUCLEOTIDE SEQUENCE</scope>
    <source>
        <strain evidence="1">DSM 1903</strain>
    </source>
</reference>
<dbReference type="Gene3D" id="2.40.70.10">
    <property type="entry name" value="Acid Proteases"/>
    <property type="match status" value="2"/>
</dbReference>
<dbReference type="Proteomes" id="UP001198163">
    <property type="component" value="Unassembled WGS sequence"/>
</dbReference>